<dbReference type="GO" id="GO:0006633">
    <property type="term" value="P:fatty acid biosynthetic process"/>
    <property type="evidence" value="ECO:0007669"/>
    <property type="project" value="InterPro"/>
</dbReference>
<reference evidence="7 8" key="1">
    <citation type="submission" date="2022-03" db="EMBL/GenBank/DDBJ databases">
        <title>Genome data of Colletotrichum spp.</title>
        <authorList>
            <person name="Utami Y.D."/>
            <person name="Hiruma K."/>
        </authorList>
    </citation>
    <scope>NUCLEOTIDE SEQUENCE [LARGE SCALE GENOMIC DNA]</scope>
    <source>
        <strain evidence="7 8">MAFF 239500</strain>
    </source>
</reference>
<dbReference type="RefSeq" id="XP_049132768.1">
    <property type="nucleotide sequence ID" value="XM_049276811.1"/>
</dbReference>
<evidence type="ECO:0000256" key="3">
    <source>
        <dbReference type="ARBA" id="ARBA00022679"/>
    </source>
</evidence>
<dbReference type="PANTHER" id="PTHR43775">
    <property type="entry name" value="FATTY ACID SYNTHASE"/>
    <property type="match status" value="1"/>
</dbReference>
<evidence type="ECO:0000313" key="8">
    <source>
        <dbReference type="Proteomes" id="UP001055115"/>
    </source>
</evidence>
<dbReference type="InterPro" id="IPR014031">
    <property type="entry name" value="Ketoacyl_synth_C"/>
</dbReference>
<dbReference type="GO" id="GO:0044550">
    <property type="term" value="P:secondary metabolite biosynthetic process"/>
    <property type="evidence" value="ECO:0007669"/>
    <property type="project" value="TreeGrafter"/>
</dbReference>
<evidence type="ECO:0000256" key="5">
    <source>
        <dbReference type="RuleBase" id="RU003694"/>
    </source>
</evidence>
<dbReference type="GeneID" id="73331401"/>
<dbReference type="InterPro" id="IPR016039">
    <property type="entry name" value="Thiolase-like"/>
</dbReference>
<dbReference type="Pfam" id="PF00109">
    <property type="entry name" value="ketoacyl-synt"/>
    <property type="match status" value="1"/>
</dbReference>
<comment type="similarity">
    <text evidence="5">Belongs to the thiolase-like superfamily. Beta-ketoacyl-ACP synthases family.</text>
</comment>
<evidence type="ECO:0000256" key="4">
    <source>
        <dbReference type="ARBA" id="ARBA00023268"/>
    </source>
</evidence>
<evidence type="ECO:0000313" key="7">
    <source>
        <dbReference type="EMBL" id="GKT50418.1"/>
    </source>
</evidence>
<dbReference type="InterPro" id="IPR018201">
    <property type="entry name" value="Ketoacyl_synth_AS"/>
</dbReference>
<comment type="caution">
    <text evidence="7">The sequence shown here is derived from an EMBL/GenBank/DDBJ whole genome shotgun (WGS) entry which is preliminary data.</text>
</comment>
<dbReference type="PANTHER" id="PTHR43775:SF49">
    <property type="entry name" value="SYNTHASE, PUTATIVE (JCVI)-RELATED"/>
    <property type="match status" value="1"/>
</dbReference>
<dbReference type="SUPFAM" id="SSF53901">
    <property type="entry name" value="Thiolase-like"/>
    <property type="match status" value="1"/>
</dbReference>
<dbReference type="PROSITE" id="PS00606">
    <property type="entry name" value="KS3_1"/>
    <property type="match status" value="1"/>
</dbReference>
<evidence type="ECO:0000256" key="2">
    <source>
        <dbReference type="ARBA" id="ARBA00022553"/>
    </source>
</evidence>
<feature type="domain" description="Ketosynthase family 3 (KS3)" evidence="6">
    <location>
        <begin position="1"/>
        <end position="326"/>
    </location>
</feature>
<protein>
    <submittedName>
        <fullName evidence="7">Highly reducing polyketide synthase gloL</fullName>
    </submittedName>
</protein>
<proteinExistence type="inferred from homology"/>
<keyword evidence="8" id="KW-1185">Reference proteome</keyword>
<dbReference type="Pfam" id="PF02801">
    <property type="entry name" value="Ketoacyl-synt_C"/>
    <property type="match status" value="1"/>
</dbReference>
<sequence>MGELSNANRGFGDDPVVICGMAMRLPGAEKSRPGTIQTKKAYFLDHVQLDRFDASHFSLGRSELEQMDPLQRLLLEISWECLENAGETNWQGKTVGCYVGSFFEDWSNEMQRDPQYYSNYPTGKWDIMLSNRISYAFDFRGPSMTVKTGCSSSLVALNLAVQSLILGECTSALVAGCSLFLSAPFSAAGASGILGNIASPDGVCKTFDAASDGIGRGEAINAVYVKRLSQALRDGNPVRAVIRSTATQHDGGEPGLIIPNGYAQEALIRHAYDKAGITKYSQTSFFECHGTGTRIGDLAEVGAIERVFGKEGVIIGAVSNQFPYTH</sequence>
<dbReference type="GO" id="GO:0004315">
    <property type="term" value="F:3-oxoacyl-[acyl-carrier-protein] synthase activity"/>
    <property type="evidence" value="ECO:0007669"/>
    <property type="project" value="InterPro"/>
</dbReference>
<dbReference type="AlphaFoldDB" id="A0AA37USS7"/>
<keyword evidence="2" id="KW-0597">Phosphoprotein</keyword>
<keyword evidence="1" id="KW-0596">Phosphopantetheine</keyword>
<dbReference type="EMBL" id="BQXU01000037">
    <property type="protein sequence ID" value="GKT50418.1"/>
    <property type="molecule type" value="Genomic_DNA"/>
</dbReference>
<dbReference type="InterPro" id="IPR020841">
    <property type="entry name" value="PKS_Beta-ketoAc_synthase_dom"/>
</dbReference>
<keyword evidence="3 5" id="KW-0808">Transferase</keyword>
<keyword evidence="4" id="KW-0511">Multifunctional enzyme</keyword>
<dbReference type="PROSITE" id="PS52004">
    <property type="entry name" value="KS3_2"/>
    <property type="match status" value="1"/>
</dbReference>
<gene>
    <name evidence="7" type="ORF">ColSpa_10599</name>
</gene>
<organism evidence="7 8">
    <name type="scientific">Colletotrichum spaethianum</name>
    <dbReference type="NCBI Taxonomy" id="700344"/>
    <lineage>
        <taxon>Eukaryota</taxon>
        <taxon>Fungi</taxon>
        <taxon>Dikarya</taxon>
        <taxon>Ascomycota</taxon>
        <taxon>Pezizomycotina</taxon>
        <taxon>Sordariomycetes</taxon>
        <taxon>Hypocreomycetidae</taxon>
        <taxon>Glomerellales</taxon>
        <taxon>Glomerellaceae</taxon>
        <taxon>Colletotrichum</taxon>
        <taxon>Colletotrichum spaethianum species complex</taxon>
    </lineage>
</organism>
<dbReference type="CDD" id="cd00833">
    <property type="entry name" value="PKS"/>
    <property type="match status" value="1"/>
</dbReference>
<dbReference type="Proteomes" id="UP001055115">
    <property type="component" value="Unassembled WGS sequence"/>
</dbReference>
<dbReference type="InterPro" id="IPR014030">
    <property type="entry name" value="Ketoacyl_synth_N"/>
</dbReference>
<dbReference type="Gene3D" id="3.40.47.10">
    <property type="match status" value="1"/>
</dbReference>
<dbReference type="SMART" id="SM00825">
    <property type="entry name" value="PKS_KS"/>
    <property type="match status" value="1"/>
</dbReference>
<dbReference type="InterPro" id="IPR050091">
    <property type="entry name" value="PKS_NRPS_Biosynth_Enz"/>
</dbReference>
<dbReference type="GO" id="GO:0004312">
    <property type="term" value="F:fatty acid synthase activity"/>
    <property type="evidence" value="ECO:0007669"/>
    <property type="project" value="TreeGrafter"/>
</dbReference>
<evidence type="ECO:0000259" key="6">
    <source>
        <dbReference type="PROSITE" id="PS52004"/>
    </source>
</evidence>
<accession>A0AA37USS7</accession>
<name>A0AA37USS7_9PEZI</name>
<evidence type="ECO:0000256" key="1">
    <source>
        <dbReference type="ARBA" id="ARBA00022450"/>
    </source>
</evidence>